<feature type="compositionally biased region" description="Polar residues" evidence="1">
    <location>
        <begin position="193"/>
        <end position="208"/>
    </location>
</feature>
<evidence type="ECO:0000256" key="2">
    <source>
        <dbReference type="SAM" id="SignalP"/>
    </source>
</evidence>
<evidence type="ECO:0000256" key="1">
    <source>
        <dbReference type="SAM" id="MobiDB-lite"/>
    </source>
</evidence>
<proteinExistence type="predicted"/>
<keyword evidence="2" id="KW-0732">Signal</keyword>
<protein>
    <recommendedName>
        <fullName evidence="5">SurA-like protein</fullName>
    </recommendedName>
</protein>
<gene>
    <name evidence="3" type="ORF">FHR82_007479</name>
</gene>
<evidence type="ECO:0008006" key="5">
    <source>
        <dbReference type="Google" id="ProtNLM"/>
    </source>
</evidence>
<keyword evidence="4" id="KW-1185">Reference proteome</keyword>
<dbReference type="RefSeq" id="WP_184815242.1">
    <property type="nucleotide sequence ID" value="NZ_JACHJQ010000009.1"/>
</dbReference>
<dbReference type="SUPFAM" id="SSF109998">
    <property type="entry name" value="Triger factor/SurA peptide-binding domain-like"/>
    <property type="match status" value="1"/>
</dbReference>
<reference evidence="3 4" key="1">
    <citation type="submission" date="2020-08" db="EMBL/GenBank/DDBJ databases">
        <title>Genomic Encyclopedia of Type Strains, Phase III (KMG-III): the genomes of soil and plant-associated and newly described type strains.</title>
        <authorList>
            <person name="Whitman W."/>
        </authorList>
    </citation>
    <scope>NUCLEOTIDE SEQUENCE [LARGE SCALE GENOMIC DNA]</scope>
    <source>
        <strain evidence="3 4">CECT 8960</strain>
    </source>
</reference>
<organism evidence="3 4">
    <name type="scientific">Actinophytocola algeriensis</name>
    <dbReference type="NCBI Taxonomy" id="1768010"/>
    <lineage>
        <taxon>Bacteria</taxon>
        <taxon>Bacillati</taxon>
        <taxon>Actinomycetota</taxon>
        <taxon>Actinomycetes</taxon>
        <taxon>Pseudonocardiales</taxon>
        <taxon>Pseudonocardiaceae</taxon>
    </lineage>
</organism>
<accession>A0A7W7VIF9</accession>
<feature type="signal peptide" evidence="2">
    <location>
        <begin position="1"/>
        <end position="26"/>
    </location>
</feature>
<evidence type="ECO:0000313" key="3">
    <source>
        <dbReference type="EMBL" id="MBB4911219.1"/>
    </source>
</evidence>
<dbReference type="InterPro" id="IPR027304">
    <property type="entry name" value="Trigger_fact/SurA_dom_sf"/>
</dbReference>
<dbReference type="Proteomes" id="UP000520767">
    <property type="component" value="Unassembled WGS sequence"/>
</dbReference>
<sequence length="320" mass="34181">MTSVLRRAVAPFAAVTALVATLTACGTGPSQVNSAVIIDDHVISVDEVQALIDKVVKEPAARPLAQQHKLDLVAREVVSQLITHDLLTEVAREENLRVDQAQLSMLREQDPLAGDLPTDGSVPTEQLVPALVNRARGFEAYANDNLLLVELANRYLGRADVKYNVAGVTDYDDAKALAEKIAADPDSGASLMRSASSEDLPPQLNSETGPGPLALQLMVPDDSVLLINQPATEQSAGGFFVVQVLSKEVASSASPELDPSQIDPNQLPQYGKYLLREQALGKNLRVSPRYGEWNLAELKVLPKAEAGVAGLLLVPDADKS</sequence>
<evidence type="ECO:0000313" key="4">
    <source>
        <dbReference type="Proteomes" id="UP000520767"/>
    </source>
</evidence>
<feature type="region of interest" description="Disordered" evidence="1">
    <location>
        <begin position="187"/>
        <end position="208"/>
    </location>
</feature>
<dbReference type="AlphaFoldDB" id="A0A7W7VIF9"/>
<dbReference type="PROSITE" id="PS51257">
    <property type="entry name" value="PROKAR_LIPOPROTEIN"/>
    <property type="match status" value="1"/>
</dbReference>
<feature type="chain" id="PRO_5039443392" description="SurA-like protein" evidence="2">
    <location>
        <begin position="27"/>
        <end position="320"/>
    </location>
</feature>
<comment type="caution">
    <text evidence="3">The sequence shown here is derived from an EMBL/GenBank/DDBJ whole genome shotgun (WGS) entry which is preliminary data.</text>
</comment>
<dbReference type="EMBL" id="JACHJQ010000009">
    <property type="protein sequence ID" value="MBB4911219.1"/>
    <property type="molecule type" value="Genomic_DNA"/>
</dbReference>
<name>A0A7W7VIF9_9PSEU</name>